<dbReference type="AlphaFoldDB" id="A0A0L0CP32"/>
<evidence type="ECO:0000313" key="1">
    <source>
        <dbReference type="EMBL" id="KNC34113.1"/>
    </source>
</evidence>
<evidence type="ECO:0000313" key="2">
    <source>
        <dbReference type="Proteomes" id="UP000037069"/>
    </source>
</evidence>
<accession>A0A0L0CP32</accession>
<dbReference type="EMBL" id="JRES01000102">
    <property type="protein sequence ID" value="KNC34113.1"/>
    <property type="molecule type" value="Genomic_DNA"/>
</dbReference>
<reference evidence="1 2" key="1">
    <citation type="journal article" date="2015" name="Nat. Commun.">
        <title>Lucilia cuprina genome unlocks parasitic fly biology to underpin future interventions.</title>
        <authorList>
            <person name="Anstead C.A."/>
            <person name="Korhonen P.K."/>
            <person name="Young N.D."/>
            <person name="Hall R.S."/>
            <person name="Jex A.R."/>
            <person name="Murali S.C."/>
            <person name="Hughes D.S."/>
            <person name="Lee S.F."/>
            <person name="Perry T."/>
            <person name="Stroehlein A.J."/>
            <person name="Ansell B.R."/>
            <person name="Breugelmans B."/>
            <person name="Hofmann A."/>
            <person name="Qu J."/>
            <person name="Dugan S."/>
            <person name="Lee S.L."/>
            <person name="Chao H."/>
            <person name="Dinh H."/>
            <person name="Han Y."/>
            <person name="Doddapaneni H.V."/>
            <person name="Worley K.C."/>
            <person name="Muzny D.M."/>
            <person name="Ioannidis P."/>
            <person name="Waterhouse R.M."/>
            <person name="Zdobnov E.M."/>
            <person name="James P.J."/>
            <person name="Bagnall N.H."/>
            <person name="Kotze A.C."/>
            <person name="Gibbs R.A."/>
            <person name="Richards S."/>
            <person name="Batterham P."/>
            <person name="Gasser R.B."/>
        </authorList>
    </citation>
    <scope>NUCLEOTIDE SEQUENCE [LARGE SCALE GENOMIC DNA]</scope>
    <source>
        <strain evidence="1 2">LS</strain>
        <tissue evidence="1">Full body</tissue>
    </source>
</reference>
<gene>
    <name evidence="1" type="ORF">FF38_02814</name>
</gene>
<protein>
    <submittedName>
        <fullName evidence="1">Uncharacterized protein</fullName>
    </submittedName>
</protein>
<sequence length="232" mass="24740">MQIMVWRKRKPFDWEPVAGCGFGCFVGVDVGAIVDVAVGAMVDMGVGAIAAADGVVPHAGGECFASGAISQVGGAAVIAVVATRFWCGLKLWTGWLSLKTPHSGQPFVHTAPYGAIASVGVQQRVMQLLTIKGGVTDRIGESGSGSTVDTGERLGYKGDISEIWDRDWEDCTNNIISRHPIKRENVAWKAEVERLEHGSKWIAFLKGPAKSMTVTLKGKEYVQRSGGRAAII</sequence>
<keyword evidence="2" id="KW-1185">Reference proteome</keyword>
<dbReference type="Proteomes" id="UP000037069">
    <property type="component" value="Unassembled WGS sequence"/>
</dbReference>
<proteinExistence type="predicted"/>
<name>A0A0L0CP32_LUCCU</name>
<comment type="caution">
    <text evidence="1">The sequence shown here is derived from an EMBL/GenBank/DDBJ whole genome shotgun (WGS) entry which is preliminary data.</text>
</comment>
<organism evidence="1 2">
    <name type="scientific">Lucilia cuprina</name>
    <name type="common">Green bottle fly</name>
    <name type="synonym">Australian sheep blowfly</name>
    <dbReference type="NCBI Taxonomy" id="7375"/>
    <lineage>
        <taxon>Eukaryota</taxon>
        <taxon>Metazoa</taxon>
        <taxon>Ecdysozoa</taxon>
        <taxon>Arthropoda</taxon>
        <taxon>Hexapoda</taxon>
        <taxon>Insecta</taxon>
        <taxon>Pterygota</taxon>
        <taxon>Neoptera</taxon>
        <taxon>Endopterygota</taxon>
        <taxon>Diptera</taxon>
        <taxon>Brachycera</taxon>
        <taxon>Muscomorpha</taxon>
        <taxon>Oestroidea</taxon>
        <taxon>Calliphoridae</taxon>
        <taxon>Luciliinae</taxon>
        <taxon>Lucilia</taxon>
    </lineage>
</organism>